<reference evidence="1" key="1">
    <citation type="journal article" date="2022" name="Int. J. Mol. Sci.">
        <title>Draft Genome of Tanacetum Coccineum: Genomic Comparison of Closely Related Tanacetum-Family Plants.</title>
        <authorList>
            <person name="Yamashiro T."/>
            <person name="Shiraishi A."/>
            <person name="Nakayama K."/>
            <person name="Satake H."/>
        </authorList>
    </citation>
    <scope>NUCLEOTIDE SEQUENCE</scope>
</reference>
<accession>A0ABQ5HI43</accession>
<organism evidence="1 2">
    <name type="scientific">Tanacetum coccineum</name>
    <dbReference type="NCBI Taxonomy" id="301880"/>
    <lineage>
        <taxon>Eukaryota</taxon>
        <taxon>Viridiplantae</taxon>
        <taxon>Streptophyta</taxon>
        <taxon>Embryophyta</taxon>
        <taxon>Tracheophyta</taxon>
        <taxon>Spermatophyta</taxon>
        <taxon>Magnoliopsida</taxon>
        <taxon>eudicotyledons</taxon>
        <taxon>Gunneridae</taxon>
        <taxon>Pentapetalae</taxon>
        <taxon>asterids</taxon>
        <taxon>campanulids</taxon>
        <taxon>Asterales</taxon>
        <taxon>Asteraceae</taxon>
        <taxon>Asteroideae</taxon>
        <taxon>Anthemideae</taxon>
        <taxon>Anthemidinae</taxon>
        <taxon>Tanacetum</taxon>
    </lineage>
</organism>
<proteinExistence type="predicted"/>
<keyword evidence="2" id="KW-1185">Reference proteome</keyword>
<sequence>MEAQYGKFLDVIRVVRINVPLIDVSNQECRHYDIMSQRTKIQALEKETWDLDVENKQKKMLKASYGVTTPHELRLSKLRENDPTLTTGYDVVASSYLVP</sequence>
<reference evidence="1" key="2">
    <citation type="submission" date="2022-01" db="EMBL/GenBank/DDBJ databases">
        <authorList>
            <person name="Yamashiro T."/>
            <person name="Shiraishi A."/>
            <person name="Satake H."/>
            <person name="Nakayama K."/>
        </authorList>
    </citation>
    <scope>NUCLEOTIDE SEQUENCE</scope>
</reference>
<dbReference type="EMBL" id="BQNB010019604">
    <property type="protein sequence ID" value="GJT87059.1"/>
    <property type="molecule type" value="Genomic_DNA"/>
</dbReference>
<evidence type="ECO:0000313" key="2">
    <source>
        <dbReference type="Proteomes" id="UP001151760"/>
    </source>
</evidence>
<name>A0ABQ5HI43_9ASTR</name>
<evidence type="ECO:0000313" key="1">
    <source>
        <dbReference type="EMBL" id="GJT87059.1"/>
    </source>
</evidence>
<protein>
    <submittedName>
        <fullName evidence="1">Uncharacterized protein</fullName>
    </submittedName>
</protein>
<gene>
    <name evidence="1" type="ORF">Tco_1068776</name>
</gene>
<comment type="caution">
    <text evidence="1">The sequence shown here is derived from an EMBL/GenBank/DDBJ whole genome shotgun (WGS) entry which is preliminary data.</text>
</comment>
<dbReference type="Proteomes" id="UP001151760">
    <property type="component" value="Unassembled WGS sequence"/>
</dbReference>